<evidence type="ECO:0000256" key="10">
    <source>
        <dbReference type="ARBA" id="ARBA00029346"/>
    </source>
</evidence>
<evidence type="ECO:0000256" key="2">
    <source>
        <dbReference type="ARBA" id="ARBA00013868"/>
    </source>
</evidence>
<comment type="catalytic activity">
    <reaction evidence="10">
        <text>(R)-4'-phosphopantetheine + ATP + H(+) = 3'-dephospho-CoA + diphosphate</text>
        <dbReference type="Rhea" id="RHEA:19801"/>
        <dbReference type="ChEBI" id="CHEBI:15378"/>
        <dbReference type="ChEBI" id="CHEBI:30616"/>
        <dbReference type="ChEBI" id="CHEBI:33019"/>
        <dbReference type="ChEBI" id="CHEBI:57328"/>
        <dbReference type="ChEBI" id="CHEBI:61723"/>
        <dbReference type="EC" id="2.7.7.3"/>
    </reaction>
</comment>
<evidence type="ECO:0000256" key="9">
    <source>
        <dbReference type="ARBA" id="ARBA00022993"/>
    </source>
</evidence>
<dbReference type="NCBIfam" id="TIGR00125">
    <property type="entry name" value="cyt_tran_rel"/>
    <property type="match status" value="1"/>
</dbReference>
<dbReference type="EC" id="2.7.7.3" evidence="1"/>
<dbReference type="Pfam" id="PF01467">
    <property type="entry name" value="CTP_transf_like"/>
    <property type="match status" value="1"/>
</dbReference>
<dbReference type="PANTHER" id="PTHR21342">
    <property type="entry name" value="PHOSPHOPANTETHEINE ADENYLYLTRANSFERASE"/>
    <property type="match status" value="1"/>
</dbReference>
<dbReference type="PRINTS" id="PR01020">
    <property type="entry name" value="LPSBIOSNTHSS"/>
</dbReference>
<name>X0S8P2_9ZZZZ</name>
<dbReference type="GO" id="GO:0005524">
    <property type="term" value="F:ATP binding"/>
    <property type="evidence" value="ECO:0007669"/>
    <property type="project" value="UniProtKB-KW"/>
</dbReference>
<keyword evidence="6" id="KW-0547">Nucleotide-binding</keyword>
<evidence type="ECO:0000256" key="8">
    <source>
        <dbReference type="ARBA" id="ARBA00022842"/>
    </source>
</evidence>
<dbReference type="GO" id="GO:0004595">
    <property type="term" value="F:pantetheine-phosphate adenylyltransferase activity"/>
    <property type="evidence" value="ECO:0007669"/>
    <property type="project" value="UniProtKB-EC"/>
</dbReference>
<keyword evidence="5" id="KW-0548">Nucleotidyltransferase</keyword>
<keyword evidence="4" id="KW-0808">Transferase</keyword>
<evidence type="ECO:0000256" key="4">
    <source>
        <dbReference type="ARBA" id="ARBA00022679"/>
    </source>
</evidence>
<organism evidence="12">
    <name type="scientific">marine sediment metagenome</name>
    <dbReference type="NCBI Taxonomy" id="412755"/>
    <lineage>
        <taxon>unclassified sequences</taxon>
        <taxon>metagenomes</taxon>
        <taxon>ecological metagenomes</taxon>
    </lineage>
</organism>
<dbReference type="GO" id="GO:0015937">
    <property type="term" value="P:coenzyme A biosynthetic process"/>
    <property type="evidence" value="ECO:0007669"/>
    <property type="project" value="UniProtKB-KW"/>
</dbReference>
<keyword evidence="9" id="KW-0173">Coenzyme A biosynthesis</keyword>
<accession>X0S8P2</accession>
<gene>
    <name evidence="12" type="ORF">S01H1_07801</name>
</gene>
<keyword evidence="3" id="KW-0963">Cytoplasm</keyword>
<dbReference type="AlphaFoldDB" id="X0S8P2"/>
<dbReference type="SUPFAM" id="SSF52374">
    <property type="entry name" value="Nucleotidylyl transferase"/>
    <property type="match status" value="1"/>
</dbReference>
<evidence type="ECO:0000256" key="3">
    <source>
        <dbReference type="ARBA" id="ARBA00022490"/>
    </source>
</evidence>
<dbReference type="EMBL" id="BARS01004004">
    <property type="protein sequence ID" value="GAF71541.1"/>
    <property type="molecule type" value="Genomic_DNA"/>
</dbReference>
<dbReference type="Gene3D" id="3.40.50.620">
    <property type="entry name" value="HUPs"/>
    <property type="match status" value="1"/>
</dbReference>
<dbReference type="InterPro" id="IPR001980">
    <property type="entry name" value="PPAT"/>
</dbReference>
<feature type="non-terminal residue" evidence="12">
    <location>
        <position position="80"/>
    </location>
</feature>
<reference evidence="12" key="1">
    <citation type="journal article" date="2014" name="Front. Microbiol.">
        <title>High frequency of phylogenetically diverse reductive dehalogenase-homologous genes in deep subseafloor sedimentary metagenomes.</title>
        <authorList>
            <person name="Kawai M."/>
            <person name="Futagami T."/>
            <person name="Toyoda A."/>
            <person name="Takaki Y."/>
            <person name="Nishi S."/>
            <person name="Hori S."/>
            <person name="Arai W."/>
            <person name="Tsubouchi T."/>
            <person name="Morono Y."/>
            <person name="Uchiyama I."/>
            <person name="Ito T."/>
            <person name="Fujiyama A."/>
            <person name="Inagaki F."/>
            <person name="Takami H."/>
        </authorList>
    </citation>
    <scope>NUCLEOTIDE SEQUENCE</scope>
    <source>
        <strain evidence="12">Expedition CK06-06</strain>
    </source>
</reference>
<proteinExistence type="predicted"/>
<evidence type="ECO:0000256" key="1">
    <source>
        <dbReference type="ARBA" id="ARBA00012392"/>
    </source>
</evidence>
<evidence type="ECO:0000256" key="5">
    <source>
        <dbReference type="ARBA" id="ARBA00022695"/>
    </source>
</evidence>
<evidence type="ECO:0000256" key="6">
    <source>
        <dbReference type="ARBA" id="ARBA00022741"/>
    </source>
</evidence>
<dbReference type="InterPro" id="IPR014729">
    <property type="entry name" value="Rossmann-like_a/b/a_fold"/>
</dbReference>
<feature type="domain" description="Cytidyltransferase-like" evidence="11">
    <location>
        <begin position="8"/>
        <end position="73"/>
    </location>
</feature>
<evidence type="ECO:0000259" key="11">
    <source>
        <dbReference type="Pfam" id="PF01467"/>
    </source>
</evidence>
<keyword evidence="8" id="KW-0460">Magnesium</keyword>
<evidence type="ECO:0000256" key="7">
    <source>
        <dbReference type="ARBA" id="ARBA00022840"/>
    </source>
</evidence>
<comment type="caution">
    <text evidence="12">The sequence shown here is derived from an EMBL/GenBank/DDBJ whole genome shotgun (WGS) entry which is preliminary data.</text>
</comment>
<protein>
    <recommendedName>
        <fullName evidence="2">Phosphopantetheine adenylyltransferase</fullName>
        <ecNumber evidence="1">2.7.7.3</ecNumber>
    </recommendedName>
</protein>
<dbReference type="InterPro" id="IPR004821">
    <property type="entry name" value="Cyt_trans-like"/>
</dbReference>
<dbReference type="PANTHER" id="PTHR21342:SF1">
    <property type="entry name" value="PHOSPHOPANTETHEINE ADENYLYLTRANSFERASE"/>
    <property type="match status" value="1"/>
</dbReference>
<sequence length="80" mass="8990">MPNKNICVYAGSFDPPTSGHMFMIEKGSQLFSKLIAAVGTNPNKRYSFSADERVELLRACTKDLDNVEVDHFEGLFLVDY</sequence>
<keyword evidence="7" id="KW-0067">ATP-binding</keyword>
<evidence type="ECO:0000313" key="12">
    <source>
        <dbReference type="EMBL" id="GAF71541.1"/>
    </source>
</evidence>